<proteinExistence type="predicted"/>
<name>A0A4Y6PX60_PERCE</name>
<evidence type="ECO:0000259" key="1">
    <source>
        <dbReference type="Pfam" id="PF09423"/>
    </source>
</evidence>
<accession>A0A4Y6PX60</accession>
<keyword evidence="4" id="KW-1185">Reference proteome</keyword>
<reference evidence="3 4" key="1">
    <citation type="submission" date="2019-06" db="EMBL/GenBank/DDBJ databases">
        <title>Persicimonas caeni gen. nov., sp. nov., a predatory bacterium isolated from solar saltern.</title>
        <authorList>
            <person name="Wang S."/>
        </authorList>
    </citation>
    <scope>NUCLEOTIDE SEQUENCE [LARGE SCALE GENOMIC DNA]</scope>
    <source>
        <strain evidence="3 4">YN101</strain>
    </source>
</reference>
<dbReference type="Pfam" id="PF16655">
    <property type="entry name" value="PhoD_N"/>
    <property type="match status" value="1"/>
</dbReference>
<dbReference type="InterPro" id="IPR032093">
    <property type="entry name" value="PhoD_N"/>
</dbReference>
<dbReference type="InterPro" id="IPR018946">
    <property type="entry name" value="PhoD-like_MPP"/>
</dbReference>
<gene>
    <name evidence="3" type="ORF">FIV42_19455</name>
</gene>
<organism evidence="3 4">
    <name type="scientific">Persicimonas caeni</name>
    <dbReference type="NCBI Taxonomy" id="2292766"/>
    <lineage>
        <taxon>Bacteria</taxon>
        <taxon>Deltaproteobacteria</taxon>
        <taxon>Bradymonadales</taxon>
        <taxon>Bradymonadaceae</taxon>
        <taxon>Persicimonas</taxon>
    </lineage>
</organism>
<evidence type="ECO:0000313" key="4">
    <source>
        <dbReference type="Proteomes" id="UP000315995"/>
    </source>
</evidence>
<dbReference type="InterPro" id="IPR006311">
    <property type="entry name" value="TAT_signal"/>
</dbReference>
<dbReference type="PANTHER" id="PTHR43606:SF2">
    <property type="entry name" value="ALKALINE PHOSPHATASE FAMILY PROTEIN (AFU_ORTHOLOGUE AFUA_5G03860)"/>
    <property type="match status" value="1"/>
</dbReference>
<dbReference type="PROSITE" id="PS51318">
    <property type="entry name" value="TAT"/>
    <property type="match status" value="1"/>
</dbReference>
<dbReference type="RefSeq" id="WP_141199304.1">
    <property type="nucleotide sequence ID" value="NZ_CP041186.1"/>
</dbReference>
<dbReference type="EMBL" id="CP041186">
    <property type="protein sequence ID" value="QDG52843.1"/>
    <property type="molecule type" value="Genomic_DNA"/>
</dbReference>
<dbReference type="InterPro" id="IPR029052">
    <property type="entry name" value="Metallo-depent_PP-like"/>
</dbReference>
<sequence>MTDKPEAERLDDRSSLTLSRREFVGFIGATLAASACGGLEQEQAPSAPLLAANPFSLGVASGDPLSTGVVLWTRLAPEPIAGGGMPDEPVPVIWEVSRQPDFYGIEAYGWAWADPDFAHSVHVDVDGLEPDTWYYYRFRVGAQWTSPTGRTRTFPRPGESPVRLRLATASCQNWRHGYYSAYRHLAAEEIDLVAFLGDYIYESGVQGPVRDHDGPRPKDLDGFRNRYGLYKSDPDLQAAHARCPWIFTWDDHEVKNNYADLDIPGVSVDEAKALRAAAYQAYYEHMPLRIPAPDEPADMQIYRRLQFGDLVNFHVLDGRQYRTDQPCNDDAGLACGEEKDEANTMLGAEQRAWLEGGLRASKTTWNAIVQQTVFASLNLGGGVLNPDQWDGYMVERQRLLSVFAEEGVRNVVVHTGDIHAAIFATLHRDANDFDSEVVGVECVTTSISSNGLSESRMPSDLIRRVMNNQKNIGYFDPDRRGYCVCEYTPEKFTVEYKSVSTVESREAELSVDGVFEIKRD</sequence>
<protein>
    <submittedName>
        <fullName evidence="3">Alkaline phosphatase</fullName>
    </submittedName>
</protein>
<dbReference type="Gene3D" id="3.60.21.70">
    <property type="entry name" value="PhoD-like phosphatase"/>
    <property type="match status" value="1"/>
</dbReference>
<accession>A0A5B8Y7Z1</accession>
<dbReference type="SUPFAM" id="SSF56300">
    <property type="entry name" value="Metallo-dependent phosphatases"/>
    <property type="match status" value="1"/>
</dbReference>
<feature type="domain" description="PhoD-like phosphatase metallophosphatase" evidence="1">
    <location>
        <begin position="166"/>
        <end position="496"/>
    </location>
</feature>
<evidence type="ECO:0000259" key="2">
    <source>
        <dbReference type="Pfam" id="PF16655"/>
    </source>
</evidence>
<dbReference type="CDD" id="cd07389">
    <property type="entry name" value="MPP_PhoD"/>
    <property type="match status" value="1"/>
</dbReference>
<dbReference type="Proteomes" id="UP000315995">
    <property type="component" value="Chromosome"/>
</dbReference>
<dbReference type="OrthoDB" id="327733at2"/>
<dbReference type="InterPro" id="IPR038607">
    <property type="entry name" value="PhoD-like_sf"/>
</dbReference>
<dbReference type="Pfam" id="PF09423">
    <property type="entry name" value="PhoD"/>
    <property type="match status" value="1"/>
</dbReference>
<dbReference type="AlphaFoldDB" id="A0A4Y6PX60"/>
<dbReference type="PANTHER" id="PTHR43606">
    <property type="entry name" value="PHOSPHATASE, PUTATIVE (AFU_ORTHOLOGUE AFUA_6G08710)-RELATED"/>
    <property type="match status" value="1"/>
</dbReference>
<feature type="domain" description="Phospholipase D N-terminal" evidence="2">
    <location>
        <begin position="57"/>
        <end position="153"/>
    </location>
</feature>
<dbReference type="InterPro" id="IPR052900">
    <property type="entry name" value="Phospholipid_Metab_Enz"/>
</dbReference>
<evidence type="ECO:0000313" key="3">
    <source>
        <dbReference type="EMBL" id="QDG52843.1"/>
    </source>
</evidence>
<dbReference type="Gene3D" id="2.60.40.380">
    <property type="entry name" value="Purple acid phosphatase-like, N-terminal"/>
    <property type="match status" value="1"/>
</dbReference>